<evidence type="ECO:0000256" key="1">
    <source>
        <dbReference type="SAM" id="MobiDB-lite"/>
    </source>
</evidence>
<dbReference type="EMBL" id="RFFG01000067">
    <property type="protein sequence ID" value="RMI39451.1"/>
    <property type="molecule type" value="Genomic_DNA"/>
</dbReference>
<organism evidence="2 3">
    <name type="scientific">Actinomadura harenae</name>
    <dbReference type="NCBI Taxonomy" id="2483351"/>
    <lineage>
        <taxon>Bacteria</taxon>
        <taxon>Bacillati</taxon>
        <taxon>Actinomycetota</taxon>
        <taxon>Actinomycetes</taxon>
        <taxon>Streptosporangiales</taxon>
        <taxon>Thermomonosporaceae</taxon>
        <taxon>Actinomadura</taxon>
    </lineage>
</organism>
<gene>
    <name evidence="2" type="ORF">EBO15_29730</name>
</gene>
<sequence>MTDERQAAAPATSPAKNPPSTRKSSLHRIRTPEGLDLDLRELVLGRYLRREGFSLHPFEQDGFTGMVISGTISRGQADWCQVLGNLTGVTVQEENRSAAGVLFVRTDRAVYALTYGVGHHMIDPFRLDPDFGLEFATRCLDEDGVLLVRRQIMDARGRSDENATTRGQPIESFGIERVGAIITKITGMVSKVPFTYLRDGKRRAVRVACRDSSIQLPLATTAAEFLDDLREIENVCSQPDPLPELGFIDRIRSLRGKSAIVQRLGDELERLLADPMHPRLALGVPSECLDDFASAQTFQVTKGSSNLHTVQELNLEALLEFVHTLPAGSRIGALKNVRVQMFGDTDCDDPVSARTSGHRWLTADVSVSAGRYFYHQGSWYEIGAEYLQSIEEELRDLFRRSASVTLPPWPEHFKGKDAEARYNSQAAEHPGYTLFDKKTVVTKKFRGGGLEICDILGPENQLIHVKQSKDKTAPLNHLFAQGTVAVEVLRSDVQVRTKFLEALAAHDPSHPVTQELGSLTLVYAILLKDGEAISVDSLFAFAQISLLQAVHQLRAMNAKVEIVTIHR</sequence>
<accession>A0A3M2LPR0</accession>
<evidence type="ECO:0000313" key="3">
    <source>
        <dbReference type="Proteomes" id="UP000282674"/>
    </source>
</evidence>
<protein>
    <recommendedName>
        <fullName evidence="4">Sporadically distributed protein, TIGR04141 family</fullName>
    </recommendedName>
</protein>
<dbReference type="Pfam" id="PF19614">
    <property type="entry name" value="DUF6119"/>
    <property type="match status" value="1"/>
</dbReference>
<feature type="compositionally biased region" description="Polar residues" evidence="1">
    <location>
        <begin position="14"/>
        <end position="23"/>
    </location>
</feature>
<name>A0A3M2LPR0_9ACTN</name>
<evidence type="ECO:0000313" key="2">
    <source>
        <dbReference type="EMBL" id="RMI39451.1"/>
    </source>
</evidence>
<dbReference type="OrthoDB" id="3323334at2"/>
<feature type="region of interest" description="Disordered" evidence="1">
    <location>
        <begin position="1"/>
        <end position="29"/>
    </location>
</feature>
<reference evidence="2 3" key="1">
    <citation type="submission" date="2018-10" db="EMBL/GenBank/DDBJ databases">
        <title>Isolation from soil.</title>
        <authorList>
            <person name="Hu J."/>
        </authorList>
    </citation>
    <scope>NUCLEOTIDE SEQUENCE [LARGE SCALE GENOMIC DNA]</scope>
    <source>
        <strain evidence="2 3">NEAU-Ht49</strain>
    </source>
</reference>
<comment type="caution">
    <text evidence="2">The sequence shown here is derived from an EMBL/GenBank/DDBJ whole genome shotgun (WGS) entry which is preliminary data.</text>
</comment>
<evidence type="ECO:0008006" key="4">
    <source>
        <dbReference type="Google" id="ProtNLM"/>
    </source>
</evidence>
<keyword evidence="3" id="KW-1185">Reference proteome</keyword>
<proteinExistence type="predicted"/>
<dbReference type="NCBIfam" id="TIGR04141">
    <property type="entry name" value="TIGR04141 family sporadically distributed protein"/>
    <property type="match status" value="1"/>
</dbReference>
<dbReference type="AlphaFoldDB" id="A0A3M2LPR0"/>
<dbReference type="RefSeq" id="WP_122197776.1">
    <property type="nucleotide sequence ID" value="NZ_JBHSKC010000002.1"/>
</dbReference>
<dbReference type="Proteomes" id="UP000282674">
    <property type="component" value="Unassembled WGS sequence"/>
</dbReference>
<dbReference type="InterPro" id="IPR026487">
    <property type="entry name" value="CHP04141"/>
</dbReference>